<evidence type="ECO:0000313" key="1">
    <source>
        <dbReference type="EMBL" id="KAJ0089167.1"/>
    </source>
</evidence>
<protein>
    <submittedName>
        <fullName evidence="1">Uncharacterized protein</fullName>
    </submittedName>
</protein>
<accession>A0ACC1AR84</accession>
<dbReference type="Proteomes" id="UP001164250">
    <property type="component" value="Chromosome 9"/>
</dbReference>
<gene>
    <name evidence="1" type="ORF">Patl1_31724</name>
</gene>
<dbReference type="EMBL" id="CM047905">
    <property type="protein sequence ID" value="KAJ0089167.1"/>
    <property type="molecule type" value="Genomic_DNA"/>
</dbReference>
<comment type="caution">
    <text evidence="1">The sequence shown here is derived from an EMBL/GenBank/DDBJ whole genome shotgun (WGS) entry which is preliminary data.</text>
</comment>
<evidence type="ECO:0000313" key="2">
    <source>
        <dbReference type="Proteomes" id="UP001164250"/>
    </source>
</evidence>
<organism evidence="1 2">
    <name type="scientific">Pistacia atlantica</name>
    <dbReference type="NCBI Taxonomy" id="434234"/>
    <lineage>
        <taxon>Eukaryota</taxon>
        <taxon>Viridiplantae</taxon>
        <taxon>Streptophyta</taxon>
        <taxon>Embryophyta</taxon>
        <taxon>Tracheophyta</taxon>
        <taxon>Spermatophyta</taxon>
        <taxon>Magnoliopsida</taxon>
        <taxon>eudicotyledons</taxon>
        <taxon>Gunneridae</taxon>
        <taxon>Pentapetalae</taxon>
        <taxon>rosids</taxon>
        <taxon>malvids</taxon>
        <taxon>Sapindales</taxon>
        <taxon>Anacardiaceae</taxon>
        <taxon>Pistacia</taxon>
    </lineage>
</organism>
<name>A0ACC1AR84_9ROSI</name>
<proteinExistence type="predicted"/>
<sequence>MHLPDSAGQTNECRNNLLDMDGNLAFVYTVSGTQLDVWIWEDFGGQEWTERHSIMVEATNYTNFKSSITYKTLPNFMYLVAEAALRDGEVMMFKYQKDEGEVKSKTKMENVQRNKDIDALPRLPEEIIFEILKRVPAKYLHEKFRYVCKRWHNLISSSMFIAQNTPQNKSKLLHGVPTNKGKTVFSVGELVMDVDSALDIKMNHIPTSRMGYIRSSCNGLILVDDPKEEGILYVMNLLTKSCATLPECPSHCPHPYVSCGAALGFDPLTREYKVVHIGEDNLFEILTLGSSDNAWKTIPGPFEHSLERPIDFVRWTDPVSINGQVLHWDVETNDYIISMNISNEKWIKLELPGFAKKTERGFYLLVEMGGKLALVYSVSTTQIDIWILEDFEGKNWVKRHSIMADSVTYINRFKPSVPFKTAPNFKYLVVVATLRGGELMVFDHGFYSGSLYLYDMKKRELKELGLESNLSSYLIPHRDSLICWKNEKDLLEKRLSSQTSP</sequence>
<reference evidence="2" key="1">
    <citation type="journal article" date="2023" name="G3 (Bethesda)">
        <title>Genome assembly and association tests identify interacting loci associated with vigor, precocity, and sex in interspecific pistachio rootstocks.</title>
        <authorList>
            <person name="Palmer W."/>
            <person name="Jacygrad E."/>
            <person name="Sagayaradj S."/>
            <person name="Cavanaugh K."/>
            <person name="Han R."/>
            <person name="Bertier L."/>
            <person name="Beede B."/>
            <person name="Kafkas S."/>
            <person name="Golino D."/>
            <person name="Preece J."/>
            <person name="Michelmore R."/>
        </authorList>
    </citation>
    <scope>NUCLEOTIDE SEQUENCE [LARGE SCALE GENOMIC DNA]</scope>
</reference>
<keyword evidence="2" id="KW-1185">Reference proteome</keyword>